<evidence type="ECO:0000256" key="13">
    <source>
        <dbReference type="SAM" id="SignalP"/>
    </source>
</evidence>
<keyword evidence="5 12" id="KW-0812">Transmembrane</keyword>
<feature type="signal peptide" evidence="13">
    <location>
        <begin position="1"/>
        <end position="20"/>
    </location>
</feature>
<evidence type="ECO:0000256" key="5">
    <source>
        <dbReference type="ARBA" id="ARBA00022692"/>
    </source>
</evidence>
<proteinExistence type="inferred from homology"/>
<evidence type="ECO:0000256" key="4">
    <source>
        <dbReference type="ARBA" id="ARBA00022614"/>
    </source>
</evidence>
<keyword evidence="16" id="KW-1185">Reference proteome</keyword>
<dbReference type="Pfam" id="PF08263">
    <property type="entry name" value="LRRNT_2"/>
    <property type="match status" value="1"/>
</dbReference>
<evidence type="ECO:0000256" key="11">
    <source>
        <dbReference type="ARBA" id="ARBA00023180"/>
    </source>
</evidence>
<dbReference type="InterPro" id="IPR003591">
    <property type="entry name" value="Leu-rich_rpt_typical-subtyp"/>
</dbReference>
<dbReference type="SMR" id="A0A540L9Y7"/>
<protein>
    <recommendedName>
        <fullName evidence="14">Leucine-rich repeat-containing N-terminal plant-type domain-containing protein</fullName>
    </recommendedName>
</protein>
<comment type="subcellular location">
    <subcellularLocation>
        <location evidence="1">Cell membrane</location>
        <topology evidence="1">Single-pass type I membrane protein</topology>
    </subcellularLocation>
</comment>
<keyword evidence="7" id="KW-0677">Repeat</keyword>
<evidence type="ECO:0000256" key="3">
    <source>
        <dbReference type="ARBA" id="ARBA00022475"/>
    </source>
</evidence>
<dbReference type="FunFam" id="3.80.10.10:FF:000111">
    <property type="entry name" value="LRR receptor-like serine/threonine-protein kinase ERECTA"/>
    <property type="match status" value="1"/>
</dbReference>
<name>A0A540L9Y7_MALBA</name>
<gene>
    <name evidence="15" type="ORF">C1H46_031214</name>
</gene>
<comment type="caution">
    <text evidence="15">The sequence shown here is derived from an EMBL/GenBank/DDBJ whole genome shotgun (WGS) entry which is preliminary data.</text>
</comment>
<dbReference type="Proteomes" id="UP000315295">
    <property type="component" value="Unassembled WGS sequence"/>
</dbReference>
<accession>A0A540L9Y7</accession>
<keyword evidence="9 12" id="KW-0472">Membrane</keyword>
<evidence type="ECO:0000256" key="1">
    <source>
        <dbReference type="ARBA" id="ARBA00004251"/>
    </source>
</evidence>
<evidence type="ECO:0000256" key="7">
    <source>
        <dbReference type="ARBA" id="ARBA00022737"/>
    </source>
</evidence>
<dbReference type="PANTHER" id="PTHR48061">
    <property type="entry name" value="LEUCINE-RICH REPEAT RECEPTOR PROTEIN KINASE EMS1-LIKE-RELATED"/>
    <property type="match status" value="1"/>
</dbReference>
<dbReference type="PANTHER" id="PTHR48061:SF2">
    <property type="entry name" value="RECEPTOR LIKE PROTEIN 30-LIKE"/>
    <property type="match status" value="1"/>
</dbReference>
<evidence type="ECO:0000256" key="6">
    <source>
        <dbReference type="ARBA" id="ARBA00022729"/>
    </source>
</evidence>
<evidence type="ECO:0000256" key="8">
    <source>
        <dbReference type="ARBA" id="ARBA00022989"/>
    </source>
</evidence>
<evidence type="ECO:0000259" key="14">
    <source>
        <dbReference type="Pfam" id="PF08263"/>
    </source>
</evidence>
<evidence type="ECO:0000313" key="16">
    <source>
        <dbReference type="Proteomes" id="UP000315295"/>
    </source>
</evidence>
<dbReference type="STRING" id="106549.A0A540L9Y7"/>
<keyword evidence="8 12" id="KW-1133">Transmembrane helix</keyword>
<keyword evidence="4" id="KW-0433">Leucine-rich repeat</keyword>
<feature type="chain" id="PRO_5021899155" description="Leucine-rich repeat-containing N-terminal plant-type domain-containing protein" evidence="13">
    <location>
        <begin position="21"/>
        <end position="1020"/>
    </location>
</feature>
<keyword evidence="6 13" id="KW-0732">Signal</keyword>
<comment type="similarity">
    <text evidence="2">Belongs to the RLP family.</text>
</comment>
<evidence type="ECO:0000256" key="9">
    <source>
        <dbReference type="ARBA" id="ARBA00023136"/>
    </source>
</evidence>
<dbReference type="InterPro" id="IPR013210">
    <property type="entry name" value="LRR_N_plant-typ"/>
</dbReference>
<dbReference type="PRINTS" id="PR00019">
    <property type="entry name" value="LEURICHRPT"/>
</dbReference>
<evidence type="ECO:0000256" key="2">
    <source>
        <dbReference type="ARBA" id="ARBA00009592"/>
    </source>
</evidence>
<dbReference type="SMART" id="SM00369">
    <property type="entry name" value="LRR_TYP"/>
    <property type="match status" value="9"/>
</dbReference>
<dbReference type="EMBL" id="VIEB01000686">
    <property type="protein sequence ID" value="TQD83251.1"/>
    <property type="molecule type" value="Genomic_DNA"/>
</dbReference>
<dbReference type="SUPFAM" id="SSF52058">
    <property type="entry name" value="L domain-like"/>
    <property type="match status" value="3"/>
</dbReference>
<keyword evidence="10" id="KW-0675">Receptor</keyword>
<dbReference type="Gene3D" id="3.80.10.10">
    <property type="entry name" value="Ribonuclease Inhibitor"/>
    <property type="match status" value="5"/>
</dbReference>
<evidence type="ECO:0000313" key="15">
    <source>
        <dbReference type="EMBL" id="TQD83251.1"/>
    </source>
</evidence>
<organism evidence="15 16">
    <name type="scientific">Malus baccata</name>
    <name type="common">Siberian crab apple</name>
    <name type="synonym">Pyrus baccata</name>
    <dbReference type="NCBI Taxonomy" id="106549"/>
    <lineage>
        <taxon>Eukaryota</taxon>
        <taxon>Viridiplantae</taxon>
        <taxon>Streptophyta</taxon>
        <taxon>Embryophyta</taxon>
        <taxon>Tracheophyta</taxon>
        <taxon>Spermatophyta</taxon>
        <taxon>Magnoliopsida</taxon>
        <taxon>eudicotyledons</taxon>
        <taxon>Gunneridae</taxon>
        <taxon>Pentapetalae</taxon>
        <taxon>rosids</taxon>
        <taxon>fabids</taxon>
        <taxon>Rosales</taxon>
        <taxon>Rosaceae</taxon>
        <taxon>Amygdaloideae</taxon>
        <taxon>Maleae</taxon>
        <taxon>Malus</taxon>
    </lineage>
</organism>
<evidence type="ECO:0000256" key="10">
    <source>
        <dbReference type="ARBA" id="ARBA00023170"/>
    </source>
</evidence>
<evidence type="ECO:0000256" key="12">
    <source>
        <dbReference type="SAM" id="Phobius"/>
    </source>
</evidence>
<dbReference type="AlphaFoldDB" id="A0A540L9Y7"/>
<sequence length="1020" mass="112898">MKTPLLSWLFLLRICYVSLTFHTFVVSTQCPGDQQSLLLQLKNTLTFDPATSQKLVNWKNGSDYCSWEGVSCKRGCVSNLDLSNEAITGGLDNSSPLFGLKSIDNLNLANNSFNYTRIPSEFKQLTGLRNLNLSYAGFAGQVPIEVSHLTRLVTLDLSTLDTPFDTPLLKLEKPNLKVLIRNFSELVELYLDGVNISAQGTEWCQAISSSLPKLRVLSLSACSLSGPIDSSLLKLQSLSVIRLDYNDFSIQVPEFFSKFPNLTSLHLRGSCFGGTCSGLYGTFPEKIFQVPTLQTIDLSWNLQLQGSLPEFPKNASLRSLVLSRANFSGLLPNSIGHLKMLSMIDIWGCNFTGSIPSSIEDLHQLVYFDLSWNKFNGSIPSSLFSLPMLQYLYLSNNHFSGQLPEFGNFSSLQVLDLSSNSLEGPIPMSIFNLRELNELYLSSNNFSGSFPLNDIQQLKNLSSLDLSYNSLLINYDTSNSSYSFPQLATLKLAAGKLRTFPDFLRNQSALSALDLSLNQIHEIPNWILKLSGLSQLNLSCNSLVNLSGPFLNLTSQLFVLDLHSNQLQGQIPMLPPSASYLDYSRNNFSSSIPADIGDFLMQTSFFSLASNHIHGIIPESVCKATSLEVLDLSNNSLSGMIPQCLTAINGPLAVLDLRRNKLSGTLPDNFPENCSLQTLDLNGNVIGGQFPKSLANCRMLEVLNLGNNQITDVFPCLLKNISSLRVLVLRFNKFYDRIECLKTNSAWPKLQIIDIARNNFTGKIPGSLLKTWQAMMADEDGAVSNIHYQNLGNYTESYYLDTIAVTVKGGERELVRILTDFTSIDISCNNFNGPIPEEVGKLVSLYALNLSSNALTGAIPSSLGNLRHLESLDLSDNKLSGTIPSELSKLNFLSFLNLSSNQLVGKIPTGTQIQSFSADSFAGNKGLYGPPLDDGSPRLPPTLEGKHSNSAHRIDWDLISVEVGFIVGFGVAVGSLVLCKRWSKWYYKTMYKILVNIFPQLEDRIGPHRRHVHINQRFRR</sequence>
<feature type="transmembrane region" description="Helical" evidence="12">
    <location>
        <begin position="958"/>
        <end position="979"/>
    </location>
</feature>
<feature type="domain" description="Leucine-rich repeat-containing N-terminal plant-type" evidence="14">
    <location>
        <begin position="33"/>
        <end position="72"/>
    </location>
</feature>
<dbReference type="InterPro" id="IPR046956">
    <property type="entry name" value="RLP23-like"/>
</dbReference>
<dbReference type="Pfam" id="PF00560">
    <property type="entry name" value="LRR_1"/>
    <property type="match status" value="5"/>
</dbReference>
<dbReference type="Pfam" id="PF13855">
    <property type="entry name" value="LRR_8"/>
    <property type="match status" value="3"/>
</dbReference>
<dbReference type="InterPro" id="IPR032675">
    <property type="entry name" value="LRR_dom_sf"/>
</dbReference>
<dbReference type="FunFam" id="3.80.10.10:FF:000095">
    <property type="entry name" value="LRR receptor-like serine/threonine-protein kinase GSO1"/>
    <property type="match status" value="2"/>
</dbReference>
<dbReference type="GO" id="GO:0005886">
    <property type="term" value="C:plasma membrane"/>
    <property type="evidence" value="ECO:0007669"/>
    <property type="project" value="UniProtKB-SubCell"/>
</dbReference>
<keyword evidence="3" id="KW-1003">Cell membrane</keyword>
<reference evidence="15 16" key="1">
    <citation type="journal article" date="2019" name="G3 (Bethesda)">
        <title>Sequencing of a Wild Apple (Malus baccata) Genome Unravels the Differences Between Cultivated and Wild Apple Species Regarding Disease Resistance and Cold Tolerance.</title>
        <authorList>
            <person name="Chen X."/>
        </authorList>
    </citation>
    <scope>NUCLEOTIDE SEQUENCE [LARGE SCALE GENOMIC DNA]</scope>
    <source>
        <strain evidence="16">cv. Shandingzi</strain>
        <tissue evidence="15">Leaves</tissue>
    </source>
</reference>
<keyword evidence="11" id="KW-0325">Glycoprotein</keyword>
<dbReference type="InterPro" id="IPR001611">
    <property type="entry name" value="Leu-rich_rpt"/>
</dbReference>
<dbReference type="PROSITE" id="PS51450">
    <property type="entry name" value="LRR"/>
    <property type="match status" value="2"/>
</dbReference>